<name>A0A9P8Q0A9_WICPI</name>
<reference evidence="2" key="2">
    <citation type="submission" date="2021-01" db="EMBL/GenBank/DDBJ databases">
        <authorList>
            <person name="Schikora-Tamarit M.A."/>
        </authorList>
    </citation>
    <scope>NUCLEOTIDE SEQUENCE</scope>
    <source>
        <strain evidence="2">CBS2887</strain>
    </source>
</reference>
<evidence type="ECO:0000313" key="2">
    <source>
        <dbReference type="EMBL" id="KAH3681808.1"/>
    </source>
</evidence>
<evidence type="ECO:0008006" key="4">
    <source>
        <dbReference type="Google" id="ProtNLM"/>
    </source>
</evidence>
<organism evidence="2 3">
    <name type="scientific">Wickerhamomyces pijperi</name>
    <name type="common">Yeast</name>
    <name type="synonym">Pichia pijperi</name>
    <dbReference type="NCBI Taxonomy" id="599730"/>
    <lineage>
        <taxon>Eukaryota</taxon>
        <taxon>Fungi</taxon>
        <taxon>Dikarya</taxon>
        <taxon>Ascomycota</taxon>
        <taxon>Saccharomycotina</taxon>
        <taxon>Saccharomycetes</taxon>
        <taxon>Phaffomycetales</taxon>
        <taxon>Wickerhamomycetaceae</taxon>
        <taxon>Wickerhamomyces</taxon>
    </lineage>
</organism>
<feature type="region of interest" description="Disordered" evidence="1">
    <location>
        <begin position="1"/>
        <end position="112"/>
    </location>
</feature>
<sequence>MKNFFKKSKDKSDKSDTISGPSSTPSSKEAPSSRPSDVGTSSPTTLPSSAPRHKEPDSDYSSGEELDEVKSLQPSSKNYKSSLFSTPNTFSTNQSSLDTSGTGGGFGFKPSQIDNIGKPLRVINSDRYNELSRTGTGSSSVHSSNTSLFAKKGKTENEDITIEYIENEILILNEDLLELNEQVNQNILNISKASIKLIELFDNFIPHLSSIKYCLSFQHNMNLRNILKVFLQFYDSLLRSQVYANSRRLIIQSFNNFLTRLNFKTANSDYQSYQTLPYINNFAITSECKLSNKKQLETIISTIVTSATNQMIQDQEGSFIAPILRGFSKQTAILSIMFGFPEPQLDHYEIINALFELFPDVHFFVVKNSIQPCGYKFNQPFKLPNLAKPEISISISSESSEKISGTLGGYIKPIFTEKPNEKLYNKFKDSKFGLTCGHVLLNSTKDLNSKVYIPSKVLVTAYRSALIDQRDKYPVESIEYKSYDLEIQKPFETELGSIIWGERTLVDKQISDLSIVKINGAKFSDISSNYLGDLEQYNPSLKFKNTYITKRIAKADFHKNYKIFKVGSSTNYTVGELNELKLIYWNGGNLQTSEFVVSNLNKNAIFANFGDSGSLILNDLPNEIGLGCLGMLHSFDGEFKQFGLFTPIEDIFERLKGVTGIEWDFVYEDRD</sequence>
<protein>
    <recommendedName>
        <fullName evidence="4">SPS-sensor serine protease component SSY5</fullName>
    </recommendedName>
</protein>
<comment type="caution">
    <text evidence="2">The sequence shown here is derived from an EMBL/GenBank/DDBJ whole genome shotgun (WGS) entry which is preliminary data.</text>
</comment>
<dbReference type="AlphaFoldDB" id="A0A9P8Q0A9"/>
<keyword evidence="3" id="KW-1185">Reference proteome</keyword>
<evidence type="ECO:0000256" key="1">
    <source>
        <dbReference type="SAM" id="MobiDB-lite"/>
    </source>
</evidence>
<feature type="compositionally biased region" description="Low complexity" evidence="1">
    <location>
        <begin position="21"/>
        <end position="33"/>
    </location>
</feature>
<evidence type="ECO:0000313" key="3">
    <source>
        <dbReference type="Proteomes" id="UP000774326"/>
    </source>
</evidence>
<dbReference type="Proteomes" id="UP000774326">
    <property type="component" value="Unassembled WGS sequence"/>
</dbReference>
<dbReference type="OrthoDB" id="4096087at2759"/>
<accession>A0A9P8Q0A9</accession>
<gene>
    <name evidence="2" type="ORF">WICPIJ_007247</name>
</gene>
<reference evidence="2" key="1">
    <citation type="journal article" date="2021" name="Open Biol.">
        <title>Shared evolutionary footprints suggest mitochondrial oxidative damage underlies multiple complex I losses in fungi.</title>
        <authorList>
            <person name="Schikora-Tamarit M.A."/>
            <person name="Marcet-Houben M."/>
            <person name="Nosek J."/>
            <person name="Gabaldon T."/>
        </authorList>
    </citation>
    <scope>NUCLEOTIDE SEQUENCE</scope>
    <source>
        <strain evidence="2">CBS2887</strain>
    </source>
</reference>
<dbReference type="Pfam" id="PF08192">
    <property type="entry name" value="Peptidase_S64"/>
    <property type="match status" value="1"/>
</dbReference>
<dbReference type="InterPro" id="IPR012985">
    <property type="entry name" value="Peptidase_S64_Ssy5"/>
</dbReference>
<feature type="compositionally biased region" description="Polar residues" evidence="1">
    <location>
        <begin position="72"/>
        <end position="100"/>
    </location>
</feature>
<feature type="compositionally biased region" description="Low complexity" evidence="1">
    <location>
        <begin position="40"/>
        <end position="50"/>
    </location>
</feature>
<proteinExistence type="predicted"/>
<dbReference type="EMBL" id="JAEUBG010004206">
    <property type="protein sequence ID" value="KAH3681808.1"/>
    <property type="molecule type" value="Genomic_DNA"/>
</dbReference>